<reference evidence="3 4" key="1">
    <citation type="journal article" date="2005" name="Nature">
        <title>The genome of the social amoeba Dictyostelium discoideum.</title>
        <authorList>
            <consortium name="The Dictyostelium discoideum Sequencing Consortium"/>
            <person name="Eichinger L."/>
            <person name="Pachebat J.A."/>
            <person name="Glockner G."/>
            <person name="Rajandream M.A."/>
            <person name="Sucgang R."/>
            <person name="Berriman M."/>
            <person name="Song J."/>
            <person name="Olsen R."/>
            <person name="Szafranski K."/>
            <person name="Xu Q."/>
            <person name="Tunggal B."/>
            <person name="Kummerfeld S."/>
            <person name="Madera M."/>
            <person name="Konfortov B.A."/>
            <person name="Rivero F."/>
            <person name="Bankier A.T."/>
            <person name="Lehmann R."/>
            <person name="Hamlin N."/>
            <person name="Davies R."/>
            <person name="Gaudet P."/>
            <person name="Fey P."/>
            <person name="Pilcher K."/>
            <person name="Chen G."/>
            <person name="Saunders D."/>
            <person name="Sodergren E."/>
            <person name="Davis P."/>
            <person name="Kerhornou A."/>
            <person name="Nie X."/>
            <person name="Hall N."/>
            <person name="Anjard C."/>
            <person name="Hemphill L."/>
            <person name="Bason N."/>
            <person name="Farbrother P."/>
            <person name="Desany B."/>
            <person name="Just E."/>
            <person name="Morio T."/>
            <person name="Rost R."/>
            <person name="Churcher C."/>
            <person name="Cooper J."/>
            <person name="Haydock S."/>
            <person name="van Driessche N."/>
            <person name="Cronin A."/>
            <person name="Goodhead I."/>
            <person name="Muzny D."/>
            <person name="Mourier T."/>
            <person name="Pain A."/>
            <person name="Lu M."/>
            <person name="Harper D."/>
            <person name="Lindsay R."/>
            <person name="Hauser H."/>
            <person name="James K."/>
            <person name="Quiles M."/>
            <person name="Madan Babu M."/>
            <person name="Saito T."/>
            <person name="Buchrieser C."/>
            <person name="Wardroper A."/>
            <person name="Felder M."/>
            <person name="Thangavelu M."/>
            <person name="Johnson D."/>
            <person name="Knights A."/>
            <person name="Loulseged H."/>
            <person name="Mungall K."/>
            <person name="Oliver K."/>
            <person name="Price C."/>
            <person name="Quail M.A."/>
            <person name="Urushihara H."/>
            <person name="Hernandez J."/>
            <person name="Rabbinowitsch E."/>
            <person name="Steffen D."/>
            <person name="Sanders M."/>
            <person name="Ma J."/>
            <person name="Kohara Y."/>
            <person name="Sharp S."/>
            <person name="Simmonds M."/>
            <person name="Spiegler S."/>
            <person name="Tivey A."/>
            <person name="Sugano S."/>
            <person name="White B."/>
            <person name="Walker D."/>
            <person name="Woodward J."/>
            <person name="Winckler T."/>
            <person name="Tanaka Y."/>
            <person name="Shaulsky G."/>
            <person name="Schleicher M."/>
            <person name="Weinstock G."/>
            <person name="Rosenthal A."/>
            <person name="Cox E.C."/>
            <person name="Chisholm R.L."/>
            <person name="Gibbs R."/>
            <person name="Loomis W.F."/>
            <person name="Platzer M."/>
            <person name="Kay R.R."/>
            <person name="Williams J."/>
            <person name="Dear P.H."/>
            <person name="Noegel A.A."/>
            <person name="Barrell B."/>
            <person name="Kuspa A."/>
        </authorList>
    </citation>
    <scope>NUCLEOTIDE SEQUENCE [LARGE SCALE GENOMIC DNA]</scope>
    <source>
        <strain evidence="3 4">AX4</strain>
    </source>
</reference>
<evidence type="ECO:0000256" key="2">
    <source>
        <dbReference type="SAM" id="SignalP"/>
    </source>
</evidence>
<dbReference type="EMBL" id="AAFI02000041">
    <property type="protein sequence ID" value="EAL66705.1"/>
    <property type="molecule type" value="Genomic_DNA"/>
</dbReference>
<keyword evidence="1" id="KW-0812">Transmembrane</keyword>
<protein>
    <submittedName>
        <fullName evidence="3">Uncharacterized protein</fullName>
    </submittedName>
</protein>
<sequence>MNFKYIISIFIFILYINLIDGAKELTPFIYGDRISMECKDNEGNWKLGPICLNQKQELSVYYGRDAPLYCGIYIDEKELNRIKDVLNRNSSWECRIPISSESNTDDIYIPLSIQLWGYPQDDHLDITTHYNFIFHVEKGIIIGATLYPVKDKFQDVRKGAVFTIHGAIKWFNGGSHVELNDSLKLIKDNTNDFLNNLDYWIVILWIVLSMFTSLILFSLIYKYKLKPNLIRKYLKND</sequence>
<feature type="transmembrane region" description="Helical" evidence="1">
    <location>
        <begin position="199"/>
        <end position="221"/>
    </location>
</feature>
<dbReference type="STRING" id="44689.Q54TX9"/>
<gene>
    <name evidence="3" type="ORF">DDB_G0281447</name>
</gene>
<dbReference type="PANTHER" id="PTHR40368:SF1">
    <property type="entry name" value="YALI0F14399P"/>
    <property type="match status" value="1"/>
</dbReference>
<dbReference type="HOGENOM" id="CLU_1172512_0_0_1"/>
<dbReference type="Proteomes" id="UP000002195">
    <property type="component" value="Unassembled WGS sequence"/>
</dbReference>
<evidence type="ECO:0000313" key="4">
    <source>
        <dbReference type="Proteomes" id="UP000002195"/>
    </source>
</evidence>
<dbReference type="KEGG" id="ddi:DDB_G0281447"/>
<dbReference type="InParanoid" id="Q54TX9"/>
<keyword evidence="4" id="KW-1185">Reference proteome</keyword>
<feature type="chain" id="PRO_5004250307" evidence="2">
    <location>
        <begin position="22"/>
        <end position="237"/>
    </location>
</feature>
<evidence type="ECO:0000256" key="1">
    <source>
        <dbReference type="SAM" id="Phobius"/>
    </source>
</evidence>
<dbReference type="dictyBase" id="DDB_G0281447"/>
<dbReference type="PaxDb" id="44689-DDB0205587"/>
<keyword evidence="1" id="KW-0472">Membrane</keyword>
<dbReference type="AlphaFoldDB" id="Q54TX9"/>
<dbReference type="RefSeq" id="XP_640682.1">
    <property type="nucleotide sequence ID" value="XM_635590.1"/>
</dbReference>
<organism evidence="3 4">
    <name type="scientific">Dictyostelium discoideum</name>
    <name type="common">Social amoeba</name>
    <dbReference type="NCBI Taxonomy" id="44689"/>
    <lineage>
        <taxon>Eukaryota</taxon>
        <taxon>Amoebozoa</taxon>
        <taxon>Evosea</taxon>
        <taxon>Eumycetozoa</taxon>
        <taxon>Dictyostelia</taxon>
        <taxon>Dictyosteliales</taxon>
        <taxon>Dictyosteliaceae</taxon>
        <taxon>Dictyostelium</taxon>
    </lineage>
</organism>
<dbReference type="PANTHER" id="PTHR40368">
    <property type="entry name" value="YALI0F14399P"/>
    <property type="match status" value="1"/>
</dbReference>
<evidence type="ECO:0000313" key="3">
    <source>
        <dbReference type="EMBL" id="EAL66705.1"/>
    </source>
</evidence>
<accession>Q54TX9</accession>
<dbReference type="GeneID" id="8623067"/>
<comment type="caution">
    <text evidence="3">The sequence shown here is derived from an EMBL/GenBank/DDBJ whole genome shotgun (WGS) entry which is preliminary data.</text>
</comment>
<keyword evidence="1" id="KW-1133">Transmembrane helix</keyword>
<dbReference type="eggNOG" id="ENOG502SAC3">
    <property type="taxonomic scope" value="Eukaryota"/>
</dbReference>
<dbReference type="VEuPathDB" id="AmoebaDB:DDB_G0281447"/>
<keyword evidence="2" id="KW-0732">Signal</keyword>
<name>Q54TX9_DICDI</name>
<feature type="signal peptide" evidence="2">
    <location>
        <begin position="1"/>
        <end position="21"/>
    </location>
</feature>
<dbReference type="OMA" id="YPVKDKF"/>
<dbReference type="PhylomeDB" id="Q54TX9"/>
<proteinExistence type="predicted"/>